<organism evidence="2 3">
    <name type="scientific">Ulvibacterium marinum</name>
    <dbReference type="NCBI Taxonomy" id="2419782"/>
    <lineage>
        <taxon>Bacteria</taxon>
        <taxon>Pseudomonadati</taxon>
        <taxon>Bacteroidota</taxon>
        <taxon>Flavobacteriia</taxon>
        <taxon>Flavobacteriales</taxon>
        <taxon>Flavobacteriaceae</taxon>
        <taxon>Ulvibacterium</taxon>
    </lineage>
</organism>
<proteinExistence type="predicted"/>
<keyword evidence="1" id="KW-0472">Membrane</keyword>
<feature type="transmembrane region" description="Helical" evidence="1">
    <location>
        <begin position="36"/>
        <end position="54"/>
    </location>
</feature>
<evidence type="ECO:0000313" key="2">
    <source>
        <dbReference type="EMBL" id="RKN80997.1"/>
    </source>
</evidence>
<keyword evidence="3" id="KW-1185">Reference proteome</keyword>
<dbReference type="RefSeq" id="WP_120711152.1">
    <property type="nucleotide sequence ID" value="NZ_RBCJ01000002.1"/>
</dbReference>
<name>A0A3B0CBI3_9FLAO</name>
<sequence>MDAQTVLLLIAADILALGVVLFQYRYKFKGNNGLDLLLASLRFIALFGLLILLINPKFTKEEYSLEKTDLVLLTDNSMSIQASADTLVSIVKTITQNEGILERFQVKPYNFGSSLTNSDSLTFTETQTDIGKAISSLKDIYNGADRNMAILLATDGNQTKGEDYSFILEKEKVPIYPIVIGDTTRYEDLRIEQVNANTFAFLKNKYPIELYLTYEGPKSVESTLKVTVNGKTVHTENVAFNPLDNTKTITVLLTAETVGAKTIEIGINPLENERNKVNNIKSLGIEVIDEKTNVTIITAKAHPDMGTLKKAIESNEQRSVSIKKPQVPINELENTDVFIIYEPNRSFLPIYRYIQQRKINYFTICGANTDWNFLNEIQNNYSKDAYGETEEILPILNKGFGLFDISGFVIDNLPPLEGELGEILISAPHEIILGQSIKGVELSEPLLAVVFKDQTKEVVLFGENLWKWRMQSYRDNKDFKNFDGLIGKIILYLSSNTSKNRLNVDYDLIYQGSDGASISARYFDEAFELDRNASLILKIKGKENNFVKEIPMLLKDSFYQADLGDLPSGDYAFTVLVTDENLSSSGTFTILDFNVEQQFLSSDHKKLNRLAMDSKGKLFFPSNSDSLVQELMEDPRFSPVQKSKENVVSLIDFRILLMIIVAALSVEWFIRKYNGLI</sequence>
<feature type="transmembrane region" description="Helical" evidence="1">
    <location>
        <begin position="6"/>
        <end position="24"/>
    </location>
</feature>
<gene>
    <name evidence="2" type="ORF">D7Z94_08575</name>
</gene>
<dbReference type="OrthoDB" id="9763076at2"/>
<dbReference type="PANTHER" id="PTHR37947">
    <property type="entry name" value="BLL2462 PROTEIN"/>
    <property type="match status" value="1"/>
</dbReference>
<reference evidence="2 3" key="1">
    <citation type="submission" date="2018-10" db="EMBL/GenBank/DDBJ databases">
        <title>Ulvibacterium marinum gen. nov., sp. nov., a novel marine bacterium of the family Flavobacteriaceae, isolated from a culture of the green alga Ulva prolifera.</title>
        <authorList>
            <person name="Zhang Z."/>
        </authorList>
    </citation>
    <scope>NUCLEOTIDE SEQUENCE [LARGE SCALE GENOMIC DNA]</scope>
    <source>
        <strain evidence="2 3">CCMM003</strain>
    </source>
</reference>
<dbReference type="PANTHER" id="PTHR37947:SF1">
    <property type="entry name" value="BLL2462 PROTEIN"/>
    <property type="match status" value="1"/>
</dbReference>
<dbReference type="AlphaFoldDB" id="A0A3B0CBI3"/>
<comment type="caution">
    <text evidence="2">The sequence shown here is derived from an EMBL/GenBank/DDBJ whole genome shotgun (WGS) entry which is preliminary data.</text>
</comment>
<accession>A0A3B0CBI3</accession>
<dbReference type="Proteomes" id="UP000276603">
    <property type="component" value="Unassembled WGS sequence"/>
</dbReference>
<dbReference type="EMBL" id="RBCJ01000002">
    <property type="protein sequence ID" value="RKN80997.1"/>
    <property type="molecule type" value="Genomic_DNA"/>
</dbReference>
<keyword evidence="1" id="KW-1133">Transmembrane helix</keyword>
<dbReference type="InterPro" id="IPR036465">
    <property type="entry name" value="vWFA_dom_sf"/>
</dbReference>
<evidence type="ECO:0000256" key="1">
    <source>
        <dbReference type="SAM" id="Phobius"/>
    </source>
</evidence>
<protein>
    <submittedName>
        <fullName evidence="2">VWA domain-containing protein</fullName>
    </submittedName>
</protein>
<keyword evidence="1" id="KW-0812">Transmembrane</keyword>
<evidence type="ECO:0000313" key="3">
    <source>
        <dbReference type="Proteomes" id="UP000276603"/>
    </source>
</evidence>
<dbReference type="SUPFAM" id="SSF53300">
    <property type="entry name" value="vWA-like"/>
    <property type="match status" value="1"/>
</dbReference>